<dbReference type="InterPro" id="IPR016123">
    <property type="entry name" value="Mog1/PsbP_a/b/a-sand"/>
</dbReference>
<protein>
    <recommendedName>
        <fullName evidence="6">Ran guanine nucleotide release factor</fullName>
    </recommendedName>
</protein>
<dbReference type="SUPFAM" id="SSF55724">
    <property type="entry name" value="Mog1p/PsbP-like"/>
    <property type="match status" value="1"/>
</dbReference>
<dbReference type="GO" id="GO:0031267">
    <property type="term" value="F:small GTPase binding"/>
    <property type="evidence" value="ECO:0007669"/>
    <property type="project" value="TreeGrafter"/>
</dbReference>
<evidence type="ECO:0000256" key="2">
    <source>
        <dbReference type="ARBA" id="ARBA00022448"/>
    </source>
</evidence>
<dbReference type="GO" id="GO:0003254">
    <property type="term" value="P:regulation of membrane depolarization"/>
    <property type="evidence" value="ECO:0007669"/>
    <property type="project" value="TreeGrafter"/>
</dbReference>
<keyword evidence="2" id="KW-0813">Transport</keyword>
<dbReference type="GO" id="GO:0044325">
    <property type="term" value="F:transmembrane transporter binding"/>
    <property type="evidence" value="ECO:0007669"/>
    <property type="project" value="TreeGrafter"/>
</dbReference>
<dbReference type="Gene3D" id="3.40.1000.10">
    <property type="entry name" value="Mog1/PsbP, alpha/beta/alpha sandwich"/>
    <property type="match status" value="1"/>
</dbReference>
<dbReference type="Proteomes" id="UP000250572">
    <property type="component" value="Unassembled WGS sequence"/>
</dbReference>
<evidence type="ECO:0000256" key="3">
    <source>
        <dbReference type="ARBA" id="ARBA00022927"/>
    </source>
</evidence>
<comment type="similarity">
    <text evidence="1">Belongs to the MOG1 family.</text>
</comment>
<dbReference type="GO" id="GO:0005085">
    <property type="term" value="F:guanyl-nucleotide exchange factor activity"/>
    <property type="evidence" value="ECO:0007669"/>
    <property type="project" value="TreeGrafter"/>
</dbReference>
<evidence type="ECO:0000256" key="1">
    <source>
        <dbReference type="ARBA" id="ARBA00010307"/>
    </source>
</evidence>
<sequence length="280" mass="30938">MDEFPATHAAKFCTGLTSPPNQENIKTCRTLENWSWTLLVWMPHVWRSTSSSPLGGSRTPVEHIGTKTRSRAKLEPECMWMFCTTTPHTAAEVGSPQLRPLFGGALSAVIPYNVTDISELREIPDNQEVFAHPHTDQSLIVELLEFQGQVADQDAARYHFEDIAGSNKAQEPGAFEVSNVVALPKAEVSLSECSSAWMLKGTQCVSKFNEEARNTVSIHLGLLRLPQFSTDILITFNDPQSISPDSSSASAAQTHREPWTVDNFRRTLLSLTLLDPGLFG</sequence>
<evidence type="ECO:0000313" key="5">
    <source>
        <dbReference type="Proteomes" id="UP000250572"/>
    </source>
</evidence>
<evidence type="ECO:0008006" key="6">
    <source>
        <dbReference type="Google" id="ProtNLM"/>
    </source>
</evidence>
<keyword evidence="5" id="KW-1185">Reference proteome</keyword>
<dbReference type="AlphaFoldDB" id="A0A315VD57"/>
<dbReference type="GO" id="GO:0017080">
    <property type="term" value="F:sodium channel regulator activity"/>
    <property type="evidence" value="ECO:0007669"/>
    <property type="project" value="TreeGrafter"/>
</dbReference>
<reference evidence="4 5" key="1">
    <citation type="journal article" date="2018" name="G3 (Bethesda)">
        <title>A High-Quality Reference Genome for the Invasive Mosquitofish Gambusia affinis Using a Chicago Library.</title>
        <authorList>
            <person name="Hoffberg S.L."/>
            <person name="Troendle N.J."/>
            <person name="Glenn T.C."/>
            <person name="Mahmud O."/>
            <person name="Louha S."/>
            <person name="Chalopin D."/>
            <person name="Bennetzen J.L."/>
            <person name="Mauricio R."/>
        </authorList>
    </citation>
    <scope>NUCLEOTIDE SEQUENCE [LARGE SCALE GENOMIC DNA]</scope>
    <source>
        <strain evidence="4">NE01/NJP1002.9</strain>
        <tissue evidence="4">Muscle</tissue>
    </source>
</reference>
<dbReference type="InterPro" id="IPR007681">
    <property type="entry name" value="Mog1"/>
</dbReference>
<comment type="caution">
    <text evidence="4">The sequence shown here is derived from an EMBL/GenBank/DDBJ whole genome shotgun (WGS) entry which is preliminary data.</text>
</comment>
<dbReference type="Pfam" id="PF04603">
    <property type="entry name" value="Mog1"/>
    <property type="match status" value="1"/>
</dbReference>
<dbReference type="GO" id="GO:0006606">
    <property type="term" value="P:protein import into nucleus"/>
    <property type="evidence" value="ECO:0007669"/>
    <property type="project" value="TreeGrafter"/>
</dbReference>
<name>A0A315VD57_GAMAF</name>
<dbReference type="PANTHER" id="PTHR15837:SF0">
    <property type="entry name" value="RAN GUANINE NUCLEOTIDE RELEASE FACTOR"/>
    <property type="match status" value="1"/>
</dbReference>
<keyword evidence="3" id="KW-0653">Protein transport</keyword>
<dbReference type="PANTHER" id="PTHR15837">
    <property type="entry name" value="RAN GUANINE NUCLEOTIDE RELEASE FACTOR"/>
    <property type="match status" value="1"/>
</dbReference>
<dbReference type="GO" id="GO:0005634">
    <property type="term" value="C:nucleus"/>
    <property type="evidence" value="ECO:0007669"/>
    <property type="project" value="TreeGrafter"/>
</dbReference>
<dbReference type="EMBL" id="NHOQ01001926">
    <property type="protein sequence ID" value="PWA20774.1"/>
    <property type="molecule type" value="Genomic_DNA"/>
</dbReference>
<organism evidence="4 5">
    <name type="scientific">Gambusia affinis</name>
    <name type="common">Western mosquitofish</name>
    <name type="synonym">Heterandria affinis</name>
    <dbReference type="NCBI Taxonomy" id="33528"/>
    <lineage>
        <taxon>Eukaryota</taxon>
        <taxon>Metazoa</taxon>
        <taxon>Chordata</taxon>
        <taxon>Craniata</taxon>
        <taxon>Vertebrata</taxon>
        <taxon>Euteleostomi</taxon>
        <taxon>Actinopterygii</taxon>
        <taxon>Neopterygii</taxon>
        <taxon>Teleostei</taxon>
        <taxon>Neoteleostei</taxon>
        <taxon>Acanthomorphata</taxon>
        <taxon>Ovalentaria</taxon>
        <taxon>Atherinomorphae</taxon>
        <taxon>Cyprinodontiformes</taxon>
        <taxon>Poeciliidae</taxon>
        <taxon>Poeciliinae</taxon>
        <taxon>Gambusia</taxon>
    </lineage>
</organism>
<dbReference type="STRING" id="33528.ENSGAFP00000010097"/>
<dbReference type="GO" id="GO:0060047">
    <property type="term" value="P:heart contraction"/>
    <property type="evidence" value="ECO:0007669"/>
    <property type="project" value="TreeGrafter"/>
</dbReference>
<proteinExistence type="inferred from homology"/>
<evidence type="ECO:0000313" key="4">
    <source>
        <dbReference type="EMBL" id="PWA20774.1"/>
    </source>
</evidence>
<accession>A0A315VD57</accession>
<gene>
    <name evidence="4" type="ORF">CCH79_00007385</name>
</gene>